<proteinExistence type="predicted"/>
<organism evidence="2 3">
    <name type="scientific">Candidatus Clostridium stratigraminis</name>
    <dbReference type="NCBI Taxonomy" id="3381661"/>
    <lineage>
        <taxon>Bacteria</taxon>
        <taxon>Bacillati</taxon>
        <taxon>Bacillota</taxon>
        <taxon>Clostridia</taxon>
        <taxon>Eubacteriales</taxon>
        <taxon>Clostridiaceae</taxon>
        <taxon>Clostridium</taxon>
    </lineage>
</organism>
<reference evidence="2 3" key="1">
    <citation type="submission" date="2024-11" db="EMBL/GenBank/DDBJ databases">
        <authorList>
            <person name="Heng Y.C."/>
            <person name="Lim A.C.H."/>
            <person name="Lee J.K.Y."/>
            <person name="Kittelmann S."/>
        </authorList>
    </citation>
    <scope>NUCLEOTIDE SEQUENCE [LARGE SCALE GENOMIC DNA]</scope>
    <source>
        <strain evidence="2 3">WILCCON 0185</strain>
    </source>
</reference>
<evidence type="ECO:0000313" key="3">
    <source>
        <dbReference type="Proteomes" id="UP001623591"/>
    </source>
</evidence>
<dbReference type="Pfam" id="PF03961">
    <property type="entry name" value="FapA"/>
    <property type="match status" value="1"/>
</dbReference>
<dbReference type="RefSeq" id="WP_406769277.1">
    <property type="nucleotide sequence ID" value="NZ_JBJHZZ010000003.1"/>
</dbReference>
<evidence type="ECO:0000259" key="1">
    <source>
        <dbReference type="Pfam" id="PF20250"/>
    </source>
</evidence>
<gene>
    <name evidence="2" type="ORF">ACJDUG_07485</name>
</gene>
<evidence type="ECO:0000313" key="2">
    <source>
        <dbReference type="EMBL" id="MFL0246808.1"/>
    </source>
</evidence>
<dbReference type="Pfam" id="PF20250">
    <property type="entry name" value="FapA_N"/>
    <property type="match status" value="1"/>
</dbReference>
<feature type="domain" description="Flagellar Assembly Protein A N-terminal region" evidence="1">
    <location>
        <begin position="20"/>
        <end position="193"/>
    </location>
</feature>
<dbReference type="InterPro" id="IPR046866">
    <property type="entry name" value="FapA_N"/>
</dbReference>
<keyword evidence="3" id="KW-1185">Reference proteome</keyword>
<dbReference type="InterPro" id="IPR046865">
    <property type="entry name" value="FapA_b_solenoid"/>
</dbReference>
<sequence length="519" mass="57160">MQDADLLKKDKPIEVARSLKINTNNNKIEAYITIEYFLDSEGKKAPKYTSSEIREALVGFGITTGIIEENLLKCTLEEGVRRLLIAKGETAIEGQDESIQIKFDVDSDIVKLREDINGKVDFKNIGAVNAVLKGDVIAVKIDSIEGIPGKDVFGEVIKPKGVKKVKFRAGQGAELKDDNTIIALIDGKPCMKSNTFSVFSVHELNTDVDISTGNISFLGDIKINGSVREGMKVISGNSINISQNVESAVVSGKGDIFINGNIISSTIVGGGEDNEKVRAIEQFDVLYKLLNEMVIAIEEIKKFNLLGYNTSDGQIIKVLIDSKFRAMPSACMGVIAKSIMVRNHENVKFEMLVRLIKEKLIGLNPIKIKHYSEVLEIVEILKSLLDDLKMEKSIPVNVKLNYCQDSTIISTGDIIFSGKGAYISSITSQGSIYFLQDKSIVRGGNIKAENEIICKVVGSLGGVTTKLMVSEKGHIEISVAYVNTMIYIGNREFTLDYPCKDVHAYINDSQELIVDRFRL</sequence>
<name>A0ABW8T2Q4_9CLOT</name>
<dbReference type="PANTHER" id="PTHR38032:SF1">
    <property type="entry name" value="RNA-BINDING PROTEIN KHPB N-TERMINAL DOMAIN-CONTAINING PROTEIN"/>
    <property type="match status" value="1"/>
</dbReference>
<dbReference type="EMBL" id="JBJHZZ010000003">
    <property type="protein sequence ID" value="MFL0246808.1"/>
    <property type="molecule type" value="Genomic_DNA"/>
</dbReference>
<dbReference type="Proteomes" id="UP001623591">
    <property type="component" value="Unassembled WGS sequence"/>
</dbReference>
<dbReference type="PANTHER" id="PTHR38032">
    <property type="entry name" value="POLYMERASE-RELATED"/>
    <property type="match status" value="1"/>
</dbReference>
<protein>
    <submittedName>
        <fullName evidence="2">DUF342 domain-containing protein</fullName>
    </submittedName>
</protein>
<accession>A0ABW8T2Q4</accession>
<comment type="caution">
    <text evidence="2">The sequence shown here is derived from an EMBL/GenBank/DDBJ whole genome shotgun (WGS) entry which is preliminary data.</text>
</comment>
<dbReference type="InterPro" id="IPR005646">
    <property type="entry name" value="FapA"/>
</dbReference>